<gene>
    <name evidence="7" type="ORF">NE237_009218</name>
</gene>
<keyword evidence="2" id="KW-0805">Transcription regulation</keyword>
<dbReference type="PROSITE" id="PS51032">
    <property type="entry name" value="AP2_ERF"/>
    <property type="match status" value="1"/>
</dbReference>
<dbReference type="GO" id="GO:0005634">
    <property type="term" value="C:nucleus"/>
    <property type="evidence" value="ECO:0007669"/>
    <property type="project" value="UniProtKB-SubCell"/>
</dbReference>
<dbReference type="InterPro" id="IPR050913">
    <property type="entry name" value="AP2/ERF_ERF"/>
</dbReference>
<dbReference type="SMART" id="SM00380">
    <property type="entry name" value="AP2"/>
    <property type="match status" value="1"/>
</dbReference>
<evidence type="ECO:0000256" key="1">
    <source>
        <dbReference type="ARBA" id="ARBA00004123"/>
    </source>
</evidence>
<dbReference type="SUPFAM" id="SSF54171">
    <property type="entry name" value="DNA-binding domain"/>
    <property type="match status" value="1"/>
</dbReference>
<dbReference type="PRINTS" id="PR00367">
    <property type="entry name" value="ETHRSPELEMNT"/>
</dbReference>
<comment type="subcellular location">
    <subcellularLocation>
        <location evidence="1">Nucleus</location>
    </subcellularLocation>
</comment>
<name>A0A9Q0KX59_9MAGN</name>
<comment type="caution">
    <text evidence="7">The sequence shown here is derived from an EMBL/GenBank/DDBJ whole genome shotgun (WGS) entry which is preliminary data.</text>
</comment>
<evidence type="ECO:0000256" key="5">
    <source>
        <dbReference type="ARBA" id="ARBA00023242"/>
    </source>
</evidence>
<accession>A0A9Q0KX59</accession>
<dbReference type="InterPro" id="IPR001471">
    <property type="entry name" value="AP2/ERF_dom"/>
</dbReference>
<proteinExistence type="predicted"/>
<keyword evidence="5" id="KW-0539">Nucleus</keyword>
<dbReference type="InterPro" id="IPR016177">
    <property type="entry name" value="DNA-bd_dom_sf"/>
</dbReference>
<dbReference type="CDD" id="cd00018">
    <property type="entry name" value="AP2"/>
    <property type="match status" value="1"/>
</dbReference>
<keyword evidence="3" id="KW-0238">DNA-binding</keyword>
<dbReference type="EMBL" id="JAMYWD010000002">
    <property type="protein sequence ID" value="KAJ4978438.1"/>
    <property type="molecule type" value="Genomic_DNA"/>
</dbReference>
<dbReference type="Gene3D" id="3.30.730.10">
    <property type="entry name" value="AP2/ERF domain"/>
    <property type="match status" value="1"/>
</dbReference>
<dbReference type="InterPro" id="IPR036955">
    <property type="entry name" value="AP2/ERF_dom_sf"/>
</dbReference>
<dbReference type="Pfam" id="PF00847">
    <property type="entry name" value="AP2"/>
    <property type="match status" value="1"/>
</dbReference>
<feature type="domain" description="AP2/ERF" evidence="6">
    <location>
        <begin position="141"/>
        <end position="198"/>
    </location>
</feature>
<protein>
    <recommendedName>
        <fullName evidence="6">AP2/ERF domain-containing protein</fullName>
    </recommendedName>
</protein>
<organism evidence="7 8">
    <name type="scientific">Protea cynaroides</name>
    <dbReference type="NCBI Taxonomy" id="273540"/>
    <lineage>
        <taxon>Eukaryota</taxon>
        <taxon>Viridiplantae</taxon>
        <taxon>Streptophyta</taxon>
        <taxon>Embryophyta</taxon>
        <taxon>Tracheophyta</taxon>
        <taxon>Spermatophyta</taxon>
        <taxon>Magnoliopsida</taxon>
        <taxon>Proteales</taxon>
        <taxon>Proteaceae</taxon>
        <taxon>Protea</taxon>
    </lineage>
</organism>
<keyword evidence="4" id="KW-0804">Transcription</keyword>
<evidence type="ECO:0000256" key="3">
    <source>
        <dbReference type="ARBA" id="ARBA00023125"/>
    </source>
</evidence>
<evidence type="ECO:0000313" key="7">
    <source>
        <dbReference type="EMBL" id="KAJ4978438.1"/>
    </source>
</evidence>
<dbReference type="PANTHER" id="PTHR31194:SF166">
    <property type="entry name" value="PATHOGENESIS-RELATED GENES TRANSCRIPTIONAL ACTIVATOR PTI6"/>
    <property type="match status" value="1"/>
</dbReference>
<dbReference type="GO" id="GO:0003677">
    <property type="term" value="F:DNA binding"/>
    <property type="evidence" value="ECO:0007669"/>
    <property type="project" value="UniProtKB-KW"/>
</dbReference>
<evidence type="ECO:0000313" key="8">
    <source>
        <dbReference type="Proteomes" id="UP001141806"/>
    </source>
</evidence>
<dbReference type="GO" id="GO:0003700">
    <property type="term" value="F:DNA-binding transcription factor activity"/>
    <property type="evidence" value="ECO:0007669"/>
    <property type="project" value="InterPro"/>
</dbReference>
<dbReference type="FunFam" id="3.30.730.10:FF:000001">
    <property type="entry name" value="Ethylene-responsive transcription factor 2"/>
    <property type="match status" value="1"/>
</dbReference>
<evidence type="ECO:0000259" key="6">
    <source>
        <dbReference type="PROSITE" id="PS51032"/>
    </source>
</evidence>
<reference evidence="7" key="1">
    <citation type="journal article" date="2023" name="Plant J.">
        <title>The genome of the king protea, Protea cynaroides.</title>
        <authorList>
            <person name="Chang J."/>
            <person name="Duong T.A."/>
            <person name="Schoeman C."/>
            <person name="Ma X."/>
            <person name="Roodt D."/>
            <person name="Barker N."/>
            <person name="Li Z."/>
            <person name="Van de Peer Y."/>
            <person name="Mizrachi E."/>
        </authorList>
    </citation>
    <scope>NUCLEOTIDE SEQUENCE</scope>
    <source>
        <tissue evidence="7">Young leaves</tissue>
    </source>
</reference>
<dbReference type="Proteomes" id="UP001141806">
    <property type="component" value="Unassembled WGS sequence"/>
</dbReference>
<evidence type="ECO:0000256" key="4">
    <source>
        <dbReference type="ARBA" id="ARBA00023163"/>
    </source>
</evidence>
<dbReference type="PIRSF" id="PIRSF038123">
    <property type="entry name" value="PTI6"/>
    <property type="match status" value="1"/>
</dbReference>
<dbReference type="OrthoDB" id="682005at2759"/>
<evidence type="ECO:0000256" key="2">
    <source>
        <dbReference type="ARBA" id="ARBA00023015"/>
    </source>
</evidence>
<sequence length="286" mass="32602">MFFPVQFDVADEANHSSFTPSFCAMEPMGDTCGHNQFDRVHPWVKVKFSEHVLKTRKIHSGRKTGRIRERVVKIVFTDFDATDSSSDEEGEEIVRRVRRYVQEIDINTSAKPLCPSPSPSPAPTKKRRIQFLDSDESQAKRFRGVRQRPWGRWAAEIRDPTRRKRLWLGTFDTPEEAATVYDNAAVRLKGPDAVTNFPRMETVTVVSQDDCSPKTTEAACSPTSVLRYDSPTTPFDSDSLSYGTYGDVDAFGFEIESPLTIPEFKLPINYFRDEEEFGELDIDDLL</sequence>
<dbReference type="PANTHER" id="PTHR31194">
    <property type="entry name" value="SHN SHINE , DNA BINDING / TRANSCRIPTION FACTOR"/>
    <property type="match status" value="1"/>
</dbReference>
<dbReference type="AlphaFoldDB" id="A0A9Q0KX59"/>
<keyword evidence="8" id="KW-1185">Reference proteome</keyword>